<dbReference type="InterPro" id="IPR011067">
    <property type="entry name" value="Plasmid_toxin/cell-grow_inhib"/>
</dbReference>
<dbReference type="SUPFAM" id="SSF50118">
    <property type="entry name" value="Cell growth inhibitor/plasmid maintenance toxic component"/>
    <property type="match status" value="1"/>
</dbReference>
<protein>
    <submittedName>
        <fullName evidence="1">Type II toxin-antitoxin system PemK/MazF family toxin</fullName>
    </submittedName>
</protein>
<dbReference type="PANTHER" id="PTHR33988:SF3">
    <property type="entry name" value="ENDORIBONUCLEASE TOXIN CHPB-RELATED"/>
    <property type="match status" value="1"/>
</dbReference>
<dbReference type="Gene3D" id="2.30.30.110">
    <property type="match status" value="1"/>
</dbReference>
<dbReference type="EMBL" id="JBFOHL010000018">
    <property type="protein sequence ID" value="MEW9625697.1"/>
    <property type="molecule type" value="Genomic_DNA"/>
</dbReference>
<evidence type="ECO:0000313" key="1">
    <source>
        <dbReference type="EMBL" id="MEW9625697.1"/>
    </source>
</evidence>
<keyword evidence="2" id="KW-1185">Reference proteome</keyword>
<dbReference type="InterPro" id="IPR003477">
    <property type="entry name" value="PemK-like"/>
</dbReference>
<gene>
    <name evidence="1" type="ORF">ABQJ56_15840</name>
</gene>
<sequence>MSKSAGKSRREWVPDRQDVIWIDCNPQAGREMRDVHPFLVLSPKTFNQRTSLVVGLPMTTASYNATNPFAVAAGVASGRRSGATSYVLCHQPKSFDWRLRGSKPHPMRRVGDKPFAEALLVLNQIVQLA</sequence>
<comment type="caution">
    <text evidence="1">The sequence shown here is derived from an EMBL/GenBank/DDBJ whole genome shotgun (WGS) entry which is preliminary data.</text>
</comment>
<dbReference type="Proteomes" id="UP001556170">
    <property type="component" value="Unassembled WGS sequence"/>
</dbReference>
<accession>A0ABV3QSW7</accession>
<name>A0ABV3QSW7_9GAMM</name>
<reference evidence="1 2" key="1">
    <citation type="submission" date="2024-06" db="EMBL/GenBank/DDBJ databases">
        <authorList>
            <person name="Woo H."/>
        </authorList>
    </citation>
    <scope>NUCLEOTIDE SEQUENCE [LARGE SCALE GENOMIC DNA]</scope>
    <source>
        <strain evidence="1 2">S2-g</strain>
    </source>
</reference>
<proteinExistence type="predicted"/>
<dbReference type="Pfam" id="PF02452">
    <property type="entry name" value="PemK_toxin"/>
    <property type="match status" value="1"/>
</dbReference>
<organism evidence="1 2">
    <name type="scientific">Rhodanobacter geophilus</name>
    <dbReference type="NCBI Taxonomy" id="3162488"/>
    <lineage>
        <taxon>Bacteria</taxon>
        <taxon>Pseudomonadati</taxon>
        <taxon>Pseudomonadota</taxon>
        <taxon>Gammaproteobacteria</taxon>
        <taxon>Lysobacterales</taxon>
        <taxon>Rhodanobacteraceae</taxon>
        <taxon>Rhodanobacter</taxon>
    </lineage>
</organism>
<evidence type="ECO:0000313" key="2">
    <source>
        <dbReference type="Proteomes" id="UP001556170"/>
    </source>
</evidence>
<dbReference type="PANTHER" id="PTHR33988">
    <property type="entry name" value="ENDORIBONUCLEASE MAZF-RELATED"/>
    <property type="match status" value="1"/>
</dbReference>
<dbReference type="RefSeq" id="WP_367845987.1">
    <property type="nucleotide sequence ID" value="NZ_JBFOHL010000018.1"/>
</dbReference>